<protein>
    <submittedName>
        <fullName evidence="1">XisI protein</fullName>
    </submittedName>
</protein>
<organism evidence="1 2">
    <name type="scientific">Tumidithrix elongata BACA0141</name>
    <dbReference type="NCBI Taxonomy" id="2716417"/>
    <lineage>
        <taxon>Bacteria</taxon>
        <taxon>Bacillati</taxon>
        <taxon>Cyanobacteriota</taxon>
        <taxon>Cyanophyceae</taxon>
        <taxon>Pseudanabaenales</taxon>
        <taxon>Pseudanabaenaceae</taxon>
        <taxon>Tumidithrix</taxon>
        <taxon>Tumidithrix elongata</taxon>
    </lineage>
</organism>
<evidence type="ECO:0000313" key="2">
    <source>
        <dbReference type="Proteomes" id="UP001333818"/>
    </source>
</evidence>
<dbReference type="Pfam" id="PF08869">
    <property type="entry name" value="XisI"/>
    <property type="match status" value="1"/>
</dbReference>
<dbReference type="AlphaFoldDB" id="A0AAW9Q2G0"/>
<gene>
    <name evidence="1" type="ORF">V2H45_22060</name>
</gene>
<dbReference type="InterPro" id="IPR035943">
    <property type="entry name" value="XisI-like_sf"/>
</dbReference>
<sequence>MDRVTVYRQYIQQLLQARANRSMQSSKEVEAQTIFDVERDHYQLVYVGWKRNGIRDYGCLLHLDIKDGKIWIQYDGTEDGIAYELLKLGVPSQDIVLGFQPARVRSDTEFAVG</sequence>
<dbReference type="InterPro" id="IPR014968">
    <property type="entry name" value="XisI"/>
</dbReference>
<dbReference type="EMBL" id="JAZBJZ010000133">
    <property type="protein sequence ID" value="MEE3719432.1"/>
    <property type="molecule type" value="Genomic_DNA"/>
</dbReference>
<keyword evidence="2" id="KW-1185">Reference proteome</keyword>
<comment type="caution">
    <text evidence="1">The sequence shown here is derived from an EMBL/GenBank/DDBJ whole genome shotgun (WGS) entry which is preliminary data.</text>
</comment>
<dbReference type="Gene3D" id="3.30.310.110">
    <property type="entry name" value="XisI-like"/>
    <property type="match status" value="1"/>
</dbReference>
<dbReference type="RefSeq" id="WP_330485868.1">
    <property type="nucleotide sequence ID" value="NZ_JAZBJZ010000133.1"/>
</dbReference>
<evidence type="ECO:0000313" key="1">
    <source>
        <dbReference type="EMBL" id="MEE3719432.1"/>
    </source>
</evidence>
<dbReference type="Proteomes" id="UP001333818">
    <property type="component" value="Unassembled WGS sequence"/>
</dbReference>
<reference evidence="1" key="1">
    <citation type="submission" date="2024-01" db="EMBL/GenBank/DDBJ databases">
        <title>Bank of Algae and Cyanobacteria of the Azores (BACA) strain genomes.</title>
        <authorList>
            <person name="Luz R."/>
            <person name="Cordeiro R."/>
            <person name="Fonseca A."/>
            <person name="Goncalves V."/>
        </authorList>
    </citation>
    <scope>NUCLEOTIDE SEQUENCE</scope>
    <source>
        <strain evidence="1">BACA0141</strain>
    </source>
</reference>
<accession>A0AAW9Q2G0</accession>
<name>A0AAW9Q2G0_9CYAN</name>
<dbReference type="CDD" id="cd16382">
    <property type="entry name" value="XisI-like"/>
    <property type="match status" value="1"/>
</dbReference>
<dbReference type="SUPFAM" id="SSF143847">
    <property type="entry name" value="XisI-like"/>
    <property type="match status" value="1"/>
</dbReference>
<proteinExistence type="predicted"/>